<dbReference type="HOGENOM" id="CLU_1029752_0_0_6"/>
<gene>
    <name evidence="2" type="ORF">J057_05416</name>
</gene>
<feature type="region of interest" description="Disordered" evidence="1">
    <location>
        <begin position="50"/>
        <end position="78"/>
    </location>
</feature>
<dbReference type="AlphaFoldDB" id="N6W3R8"/>
<dbReference type="Proteomes" id="UP000013165">
    <property type="component" value="Unassembled WGS sequence"/>
</dbReference>
<dbReference type="PATRIC" id="fig|626887.3.peg.1072"/>
<dbReference type="eggNOG" id="ENOG5032R9H">
    <property type="taxonomic scope" value="Bacteria"/>
</dbReference>
<comment type="caution">
    <text evidence="2">The sequence shown here is derived from an EMBL/GenBank/DDBJ whole genome shotgun (WGS) entry which is preliminary data.</text>
</comment>
<dbReference type="EMBL" id="APLQ01000011">
    <property type="protein sequence ID" value="ENO14764.2"/>
    <property type="molecule type" value="Genomic_DNA"/>
</dbReference>
<dbReference type="OrthoDB" id="5702729at2"/>
<protein>
    <submittedName>
        <fullName evidence="2">Uncharacterized protein</fullName>
    </submittedName>
</protein>
<accession>N6W3R8</accession>
<organism evidence="2 3">
    <name type="scientific">Marinobacter nanhaiticus D15-8W</name>
    <dbReference type="NCBI Taxonomy" id="626887"/>
    <lineage>
        <taxon>Bacteria</taxon>
        <taxon>Pseudomonadati</taxon>
        <taxon>Pseudomonadota</taxon>
        <taxon>Gammaproteobacteria</taxon>
        <taxon>Pseudomonadales</taxon>
        <taxon>Marinobacteraceae</taxon>
        <taxon>Marinobacter</taxon>
    </lineage>
</organism>
<proteinExistence type="predicted"/>
<evidence type="ECO:0000256" key="1">
    <source>
        <dbReference type="SAM" id="MobiDB-lite"/>
    </source>
</evidence>
<keyword evidence="3" id="KW-1185">Reference proteome</keyword>
<name>N6W3R8_9GAMM</name>
<evidence type="ECO:0000313" key="3">
    <source>
        <dbReference type="Proteomes" id="UP000013165"/>
    </source>
</evidence>
<sequence>MYCEIKAKGGGTTLPSFEDFRRNAPQVQALLLKRPAQRLGIEIPKPAANAMAPTADDEHRSQPEPETAVPETSPTPAGMDNCVLKGKVILCSGRIYRLATNQPNSALGEGVLGESNTLALESFSGGLNDEAAVRRYLSNAYDRYIAKMVEIGLGGATMSFTRFYNSFHRHETEGVDFAERMESTFRYLKEDKQNLAVSGRLTDELPKRIQECAWAGRAVIVCDDVATNWVYVRAD</sequence>
<reference evidence="2 3" key="1">
    <citation type="journal article" date="2013" name="Genome Announc.">
        <title>Genome Sequence of the Polycyclic Aromatic Hydrocarbon-Degrading Bacterium Strain Marinobacter nanhaiticus D15-8WT.</title>
        <authorList>
            <person name="Cui Z."/>
            <person name="Gao W."/>
            <person name="Li Q."/>
            <person name="Xu G."/>
            <person name="Zheng L."/>
        </authorList>
    </citation>
    <scope>NUCLEOTIDE SEQUENCE [LARGE SCALE GENOMIC DNA]</scope>
    <source>
        <strain evidence="2 3">D15-8W</strain>
    </source>
</reference>
<evidence type="ECO:0000313" key="2">
    <source>
        <dbReference type="EMBL" id="ENO14764.2"/>
    </source>
</evidence>